<accession>A0A7X0F7A7</accession>
<dbReference type="AlphaFoldDB" id="A0A7X0F7A7"/>
<evidence type="ECO:0000313" key="1">
    <source>
        <dbReference type="EMBL" id="MBB6354248.1"/>
    </source>
</evidence>
<keyword evidence="2" id="KW-1185">Reference proteome</keyword>
<protein>
    <submittedName>
        <fullName evidence="1">Uncharacterized protein</fullName>
    </submittedName>
</protein>
<comment type="caution">
    <text evidence="1">The sequence shown here is derived from an EMBL/GenBank/DDBJ whole genome shotgun (WGS) entry which is preliminary data.</text>
</comment>
<reference evidence="1 2" key="1">
    <citation type="submission" date="2020-08" db="EMBL/GenBank/DDBJ databases">
        <title>Genomic Encyclopedia of Type Strains, Phase IV (KMG-IV): sequencing the most valuable type-strain genomes for metagenomic binning, comparative biology and taxonomic classification.</title>
        <authorList>
            <person name="Goeker M."/>
        </authorList>
    </citation>
    <scope>NUCLEOTIDE SEQUENCE [LARGE SCALE GENOMIC DNA]</scope>
    <source>
        <strain evidence="1 2">DSM 7051</strain>
    </source>
</reference>
<organism evidence="1 2">
    <name type="scientific">Aminobacter aganoensis</name>
    <dbReference type="NCBI Taxonomy" id="83264"/>
    <lineage>
        <taxon>Bacteria</taxon>
        <taxon>Pseudomonadati</taxon>
        <taxon>Pseudomonadota</taxon>
        <taxon>Alphaproteobacteria</taxon>
        <taxon>Hyphomicrobiales</taxon>
        <taxon>Phyllobacteriaceae</taxon>
        <taxon>Aminobacter</taxon>
    </lineage>
</organism>
<dbReference type="Proteomes" id="UP000536262">
    <property type="component" value="Unassembled WGS sequence"/>
</dbReference>
<dbReference type="EMBL" id="JACHOU010000003">
    <property type="protein sequence ID" value="MBB6354248.1"/>
    <property type="molecule type" value="Genomic_DNA"/>
</dbReference>
<evidence type="ECO:0000313" key="2">
    <source>
        <dbReference type="Proteomes" id="UP000536262"/>
    </source>
</evidence>
<dbReference type="RefSeq" id="WP_184699354.1">
    <property type="nucleotide sequence ID" value="NZ_BAABEG010000001.1"/>
</dbReference>
<proteinExistence type="predicted"/>
<sequence>MNGFRPPGGCIPATGSSRHGALAPSHLIGFKLTLVRLLLPILLALNMAGCAIQLAPMFDKTIVQGLTTANEQTMILFASVSSGSKAQGFGKRKPEYDSLIGQFDALRLQAKSRPSPPPPALFLKTRSLASARAGQIDLLSQAPTIEATEQIVSLLTRMRDTDERRGLSTTSTGLFKNQFEILIRNALIYEKALER</sequence>
<gene>
    <name evidence="1" type="ORF">GGR00_002022</name>
</gene>
<name>A0A7X0F7A7_9HYPH</name>